<comment type="similarity">
    <text evidence="3">Belongs to the N(4)/N(6)-methyltransferase family.</text>
</comment>
<dbReference type="Proteomes" id="UP000275331">
    <property type="component" value="Unassembled WGS sequence"/>
</dbReference>
<name>A0A427V1D2_9ENTR</name>
<feature type="domain" description="DNA methylase N-4/N-6" evidence="4">
    <location>
        <begin position="24"/>
        <end position="230"/>
    </location>
</feature>
<comment type="caution">
    <text evidence="5">The sequence shown here is derived from an EMBL/GenBank/DDBJ whole genome shotgun (WGS) entry which is preliminary data.</text>
</comment>
<dbReference type="OrthoDB" id="9816043at2"/>
<dbReference type="InterPro" id="IPR002941">
    <property type="entry name" value="DNA_methylase_N4/N6"/>
</dbReference>
<dbReference type="SUPFAM" id="SSF53335">
    <property type="entry name" value="S-adenosyl-L-methionine-dependent methyltransferases"/>
    <property type="match status" value="1"/>
</dbReference>
<dbReference type="GO" id="GO:0008170">
    <property type="term" value="F:N-methyltransferase activity"/>
    <property type="evidence" value="ECO:0007669"/>
    <property type="project" value="InterPro"/>
</dbReference>
<evidence type="ECO:0000256" key="3">
    <source>
        <dbReference type="RuleBase" id="RU362026"/>
    </source>
</evidence>
<evidence type="ECO:0000259" key="4">
    <source>
        <dbReference type="Pfam" id="PF01555"/>
    </source>
</evidence>
<dbReference type="GO" id="GO:0032259">
    <property type="term" value="P:methylation"/>
    <property type="evidence" value="ECO:0007669"/>
    <property type="project" value="UniProtKB-KW"/>
</dbReference>
<dbReference type="EC" id="2.1.1.-" evidence="3"/>
<evidence type="ECO:0000256" key="1">
    <source>
        <dbReference type="ARBA" id="ARBA00022603"/>
    </source>
</evidence>
<dbReference type="PRINTS" id="PR00508">
    <property type="entry name" value="S21N4MTFRASE"/>
</dbReference>
<gene>
    <name evidence="5" type="ORF">EGT71_09065</name>
</gene>
<evidence type="ECO:0000313" key="6">
    <source>
        <dbReference type="Proteomes" id="UP000275331"/>
    </source>
</evidence>
<dbReference type="InterPro" id="IPR001091">
    <property type="entry name" value="RM_Methyltransferase"/>
</dbReference>
<dbReference type="RefSeq" id="WP_125293532.1">
    <property type="nucleotide sequence ID" value="NZ_RHWZ01000005.1"/>
</dbReference>
<accession>A0A427V1D2</accession>
<evidence type="ECO:0000256" key="2">
    <source>
        <dbReference type="ARBA" id="ARBA00022679"/>
    </source>
</evidence>
<evidence type="ECO:0000313" key="5">
    <source>
        <dbReference type="EMBL" id="RSE26572.1"/>
    </source>
</evidence>
<keyword evidence="1 5" id="KW-0489">Methyltransferase</keyword>
<reference evidence="5 6" key="1">
    <citation type="submission" date="2018-10" db="EMBL/GenBank/DDBJ databases">
        <title>Transmission dynamics of multidrug resistant bacteria on intensive care unit surfaces.</title>
        <authorList>
            <person name="D'Souza A.W."/>
            <person name="Potter R.F."/>
            <person name="Wallace M."/>
            <person name="Shupe A."/>
            <person name="Patel S."/>
            <person name="Sun S."/>
            <person name="Gul D."/>
            <person name="Kwon J.H."/>
            <person name="Andleeb S."/>
            <person name="Burnham C.-A.D."/>
            <person name="Dantas G."/>
        </authorList>
    </citation>
    <scope>NUCLEOTIDE SEQUENCE [LARGE SCALE GENOMIC DNA]</scope>
    <source>
        <strain evidence="5 6">AS_373</strain>
    </source>
</reference>
<dbReference type="EMBL" id="RHXB01000005">
    <property type="protein sequence ID" value="RSE26572.1"/>
    <property type="molecule type" value="Genomic_DNA"/>
</dbReference>
<dbReference type="GO" id="GO:0003677">
    <property type="term" value="F:DNA binding"/>
    <property type="evidence" value="ECO:0007669"/>
    <property type="project" value="InterPro"/>
</dbReference>
<proteinExistence type="inferred from homology"/>
<dbReference type="Gene3D" id="3.40.50.150">
    <property type="entry name" value="Vaccinia Virus protein VP39"/>
    <property type="match status" value="1"/>
</dbReference>
<dbReference type="AlphaFoldDB" id="A0A427V1D2"/>
<protein>
    <recommendedName>
        <fullName evidence="3">Methyltransferase</fullName>
        <ecNumber evidence="3">2.1.1.-</ecNumber>
    </recommendedName>
</protein>
<dbReference type="InterPro" id="IPR029063">
    <property type="entry name" value="SAM-dependent_MTases_sf"/>
</dbReference>
<keyword evidence="2 5" id="KW-0808">Transferase</keyword>
<sequence length="245" mass="27752">MTDSVTLHNADCFDIFPTIADGSVDLVCADIPYGTTQCRWDSVLDLSLMWEHLYRIAKPTAAIVLFSAQPFTSVLVASNLRHWRSEWIWEKGNATGFLNAKKQPLRAHENIEVFYRRQPTYNPQMTEGHTRKTSKRKTVNSECYGKALALTEYDSTKRYPRDVQFFSSDKQTGNYHPTQKPLALVKYIIETYSNPGDVVLDFTMGSGTTGVGCQETCRPFIGIEKETAIFLTACKRMGIKQERAA</sequence>
<organism evidence="5 6">
    <name type="scientific">Atlantibacter subterraneus</name>
    <dbReference type="NCBI Taxonomy" id="255519"/>
    <lineage>
        <taxon>Bacteria</taxon>
        <taxon>Pseudomonadati</taxon>
        <taxon>Pseudomonadota</taxon>
        <taxon>Gammaproteobacteria</taxon>
        <taxon>Enterobacterales</taxon>
        <taxon>Enterobacteriaceae</taxon>
        <taxon>Atlantibacter</taxon>
    </lineage>
</organism>
<dbReference type="Pfam" id="PF01555">
    <property type="entry name" value="N6_N4_Mtase"/>
    <property type="match status" value="1"/>
</dbReference>